<dbReference type="PANTHER" id="PTHR46758:SF5">
    <property type="entry name" value="F-BOX PROTEIN"/>
    <property type="match status" value="1"/>
</dbReference>
<feature type="domain" description="MYND-type" evidence="6">
    <location>
        <begin position="286"/>
        <end position="328"/>
    </location>
</feature>
<dbReference type="Gene3D" id="6.10.140.2220">
    <property type="match status" value="1"/>
</dbReference>
<dbReference type="AlphaFoldDB" id="A0A8T0WZE8"/>
<dbReference type="Gene3D" id="1.25.40.10">
    <property type="entry name" value="Tetratricopeptide repeat domain"/>
    <property type="match status" value="1"/>
</dbReference>
<name>A0A8T0WZE8_PANVG</name>
<organism evidence="7 8">
    <name type="scientific">Panicum virgatum</name>
    <name type="common">Blackwell switchgrass</name>
    <dbReference type="NCBI Taxonomy" id="38727"/>
    <lineage>
        <taxon>Eukaryota</taxon>
        <taxon>Viridiplantae</taxon>
        <taxon>Streptophyta</taxon>
        <taxon>Embryophyta</taxon>
        <taxon>Tracheophyta</taxon>
        <taxon>Spermatophyta</taxon>
        <taxon>Magnoliopsida</taxon>
        <taxon>Liliopsida</taxon>
        <taxon>Poales</taxon>
        <taxon>Poaceae</taxon>
        <taxon>PACMAD clade</taxon>
        <taxon>Panicoideae</taxon>
        <taxon>Panicodae</taxon>
        <taxon>Paniceae</taxon>
        <taxon>Panicinae</taxon>
        <taxon>Panicum</taxon>
        <taxon>Panicum sect. Hiantes</taxon>
    </lineage>
</organism>
<keyword evidence="2 4" id="KW-0863">Zinc-finger</keyword>
<sequence>MEAVRQQERAEGKRPRVEAAQPDGGNQLGDFDVLPQDLVVSILAAVSSSADKPADLFSAMLVCKKLGELVMTPQVLKVASAACVSVRAGRWCPAAESFLRRAGDAGNADANFLLGMIEFYCLGRLRQGWSRIKAAVRSGHAEATFAAAVIRFNGTGSTAADDRGPRTAARLFLLAATSGHIGALRDLAFCVSNGVGVPPDPATGRRLTVWANVQELRGRHPEGPERDAALAHVGRTPGCLSTSFGCFAAAPRRLEWAHPANRFLGEWFAARPQAPPPARLRLLCSLPTCGRPETRQLEFRRCTACAVARYCSRACQALHWRMGHRAECIPVHQWLLAAMANQAAAHVDGALAAAAAPANVAGGFP</sequence>
<evidence type="ECO:0000256" key="2">
    <source>
        <dbReference type="ARBA" id="ARBA00022771"/>
    </source>
</evidence>
<dbReference type="Pfam" id="PF23310">
    <property type="entry name" value="TPR_27"/>
    <property type="match status" value="1"/>
</dbReference>
<feature type="region of interest" description="Disordered" evidence="5">
    <location>
        <begin position="1"/>
        <end position="27"/>
    </location>
</feature>
<evidence type="ECO:0000313" key="7">
    <source>
        <dbReference type="EMBL" id="KAG2651016.1"/>
    </source>
</evidence>
<gene>
    <name evidence="7" type="ORF">PVAP13_1NG388900</name>
</gene>
<evidence type="ECO:0000256" key="4">
    <source>
        <dbReference type="PROSITE-ProRule" id="PRU00134"/>
    </source>
</evidence>
<dbReference type="GO" id="GO:0008270">
    <property type="term" value="F:zinc ion binding"/>
    <property type="evidence" value="ECO:0007669"/>
    <property type="project" value="UniProtKB-KW"/>
</dbReference>
<keyword evidence="3" id="KW-0862">Zinc</keyword>
<proteinExistence type="predicted"/>
<dbReference type="InterPro" id="IPR057136">
    <property type="entry name" value="At2g35280_TPR_dom"/>
</dbReference>
<dbReference type="InterPro" id="IPR002893">
    <property type="entry name" value="Znf_MYND"/>
</dbReference>
<dbReference type="Pfam" id="PF01753">
    <property type="entry name" value="zf-MYND"/>
    <property type="match status" value="1"/>
</dbReference>
<dbReference type="InterPro" id="IPR044508">
    <property type="entry name" value="At5g50450/At1g67340-like"/>
</dbReference>
<dbReference type="InterPro" id="IPR011990">
    <property type="entry name" value="TPR-like_helical_dom_sf"/>
</dbReference>
<feature type="compositionally biased region" description="Basic and acidic residues" evidence="5">
    <location>
        <begin position="1"/>
        <end position="17"/>
    </location>
</feature>
<comment type="caution">
    <text evidence="7">The sequence shown here is derived from an EMBL/GenBank/DDBJ whole genome shotgun (WGS) entry which is preliminary data.</text>
</comment>
<dbReference type="PANTHER" id="PTHR46758">
    <property type="entry name" value="MYND DOMAIN-CONTAINING"/>
    <property type="match status" value="1"/>
</dbReference>
<dbReference type="SUPFAM" id="SSF144232">
    <property type="entry name" value="HIT/MYND zinc finger-like"/>
    <property type="match status" value="1"/>
</dbReference>
<dbReference type="Proteomes" id="UP000823388">
    <property type="component" value="Chromosome 1N"/>
</dbReference>
<dbReference type="OrthoDB" id="673481at2759"/>
<dbReference type="EMBL" id="CM029038">
    <property type="protein sequence ID" value="KAG2651016.1"/>
    <property type="molecule type" value="Genomic_DNA"/>
</dbReference>
<evidence type="ECO:0000256" key="3">
    <source>
        <dbReference type="ARBA" id="ARBA00022833"/>
    </source>
</evidence>
<keyword evidence="1" id="KW-0479">Metal-binding</keyword>
<dbReference type="SUPFAM" id="SSF81901">
    <property type="entry name" value="HCP-like"/>
    <property type="match status" value="1"/>
</dbReference>
<keyword evidence="8" id="KW-1185">Reference proteome</keyword>
<dbReference type="PROSITE" id="PS50865">
    <property type="entry name" value="ZF_MYND_2"/>
    <property type="match status" value="1"/>
</dbReference>
<evidence type="ECO:0000256" key="5">
    <source>
        <dbReference type="SAM" id="MobiDB-lite"/>
    </source>
</evidence>
<evidence type="ECO:0000313" key="8">
    <source>
        <dbReference type="Proteomes" id="UP000823388"/>
    </source>
</evidence>
<protein>
    <recommendedName>
        <fullName evidence="6">MYND-type domain-containing protein</fullName>
    </recommendedName>
</protein>
<evidence type="ECO:0000259" key="6">
    <source>
        <dbReference type="PROSITE" id="PS50865"/>
    </source>
</evidence>
<accession>A0A8T0WZE8</accession>
<evidence type="ECO:0000256" key="1">
    <source>
        <dbReference type="ARBA" id="ARBA00022723"/>
    </source>
</evidence>
<reference evidence="7" key="1">
    <citation type="submission" date="2020-05" db="EMBL/GenBank/DDBJ databases">
        <title>WGS assembly of Panicum virgatum.</title>
        <authorList>
            <person name="Lovell J.T."/>
            <person name="Jenkins J."/>
            <person name="Shu S."/>
            <person name="Juenger T.E."/>
            <person name="Schmutz J."/>
        </authorList>
    </citation>
    <scope>NUCLEOTIDE SEQUENCE</scope>
    <source>
        <strain evidence="7">AP13</strain>
    </source>
</reference>